<evidence type="ECO:0000256" key="1">
    <source>
        <dbReference type="SAM" id="MobiDB-lite"/>
    </source>
</evidence>
<dbReference type="EMBL" id="MKVH01000003">
    <property type="protein sequence ID" value="OJX60953.1"/>
    <property type="molecule type" value="Genomic_DNA"/>
</dbReference>
<feature type="region of interest" description="Disordered" evidence="1">
    <location>
        <begin position="19"/>
        <end position="41"/>
    </location>
</feature>
<reference evidence="2 3" key="1">
    <citation type="submission" date="2016-09" db="EMBL/GenBank/DDBJ databases">
        <title>Genome-resolved meta-omics ties microbial dynamics to process performance in biotechnology for thiocyanate degradation.</title>
        <authorList>
            <person name="Kantor R.S."/>
            <person name="Huddy R.J."/>
            <person name="Iyer R."/>
            <person name="Thomas B.C."/>
            <person name="Brown C.T."/>
            <person name="Anantharaman K."/>
            <person name="Tringe S."/>
            <person name="Hettich R.L."/>
            <person name="Harrison S.T."/>
            <person name="Banfield J.F."/>
        </authorList>
    </citation>
    <scope>NUCLEOTIDE SEQUENCE [LARGE SCALE GENOMIC DNA]</scope>
    <source>
        <strain evidence="2">59-99</strain>
    </source>
</reference>
<gene>
    <name evidence="2" type="ORF">BGO89_05155</name>
</gene>
<sequence>MSCIVGLVRSIGRKDRRTGRTALPASFRSSSGLQAGSGTRSTLGCPDPTCSWCMPEESCRSCRVVTGGRSRSQILKECPGYRIVEFTSSSSIVMSGHHVEAHDLHRRSLLSICRIVVRTS</sequence>
<feature type="compositionally biased region" description="Polar residues" evidence="1">
    <location>
        <begin position="27"/>
        <end position="41"/>
    </location>
</feature>
<proteinExistence type="predicted"/>
<organism evidence="2 3">
    <name type="scientific">Candidatus Kapaibacterium thiocyanatum</name>
    <dbReference type="NCBI Taxonomy" id="1895771"/>
    <lineage>
        <taxon>Bacteria</taxon>
        <taxon>Pseudomonadati</taxon>
        <taxon>Candidatus Kapaibacteriota</taxon>
        <taxon>Candidatus Kapaibacteriia</taxon>
        <taxon>Candidatus Kapaibacteriales</taxon>
        <taxon>Candidatus Kapaibacteriaceae</taxon>
        <taxon>Candidatus Kapaibacterium</taxon>
    </lineage>
</organism>
<evidence type="ECO:0000313" key="2">
    <source>
        <dbReference type="EMBL" id="OJX60953.1"/>
    </source>
</evidence>
<dbReference type="Proteomes" id="UP000184233">
    <property type="component" value="Unassembled WGS sequence"/>
</dbReference>
<accession>A0A1M3L5X6</accession>
<evidence type="ECO:0000313" key="3">
    <source>
        <dbReference type="Proteomes" id="UP000184233"/>
    </source>
</evidence>
<name>A0A1M3L5X6_9BACT</name>
<protein>
    <submittedName>
        <fullName evidence="2">Uncharacterized protein</fullName>
    </submittedName>
</protein>
<dbReference type="AlphaFoldDB" id="A0A1M3L5X6"/>
<comment type="caution">
    <text evidence="2">The sequence shown here is derived from an EMBL/GenBank/DDBJ whole genome shotgun (WGS) entry which is preliminary data.</text>
</comment>